<feature type="compositionally biased region" description="Polar residues" evidence="1">
    <location>
        <begin position="2596"/>
        <end position="2615"/>
    </location>
</feature>
<dbReference type="InterPro" id="IPR019441">
    <property type="entry name" value="FMP27/BLTP2/Hobbit_GFWDK_RBG"/>
</dbReference>
<dbReference type="PANTHER" id="PTHR15678:SF6">
    <property type="entry name" value="BRIDGE-LIKE LIPID TRANSFER PROTEIN FAMILY MEMBER 2"/>
    <property type="match status" value="1"/>
</dbReference>
<dbReference type="OrthoDB" id="1562405at2759"/>
<proteinExistence type="predicted"/>
<feature type="transmembrane region" description="Helical" evidence="2">
    <location>
        <begin position="21"/>
        <end position="40"/>
    </location>
</feature>
<keyword evidence="7" id="KW-1185">Reference proteome</keyword>
<evidence type="ECO:0000259" key="4">
    <source>
        <dbReference type="SMART" id="SM01215"/>
    </source>
</evidence>
<feature type="domain" description="FMP27 SW motif-containing RBG unit" evidence="4">
    <location>
        <begin position="1295"/>
        <end position="1399"/>
    </location>
</feature>
<dbReference type="Pfam" id="PF10344">
    <property type="entry name" value="Hobbit"/>
    <property type="match status" value="1"/>
</dbReference>
<feature type="compositionally biased region" description="Basic and acidic residues" evidence="1">
    <location>
        <begin position="2579"/>
        <end position="2594"/>
    </location>
</feature>
<feature type="region of interest" description="Disordered" evidence="1">
    <location>
        <begin position="2579"/>
        <end position="2628"/>
    </location>
</feature>
<dbReference type="PANTHER" id="PTHR15678">
    <property type="entry name" value="ANTIGEN MLAA-22-RELATED"/>
    <property type="match status" value="1"/>
</dbReference>
<feature type="domain" description="FMP27 WPPW motif-containing RBG unit" evidence="5">
    <location>
        <begin position="1819"/>
        <end position="2258"/>
    </location>
</feature>
<feature type="compositionally biased region" description="Acidic residues" evidence="1">
    <location>
        <begin position="2889"/>
        <end position="2900"/>
    </location>
</feature>
<dbReference type="InterPro" id="IPR019449">
    <property type="entry name" value="FMP27_WPPW_RBG"/>
</dbReference>
<dbReference type="InterPro" id="IPR019415">
    <property type="entry name" value="FMP27_SW_RBG"/>
</dbReference>
<evidence type="ECO:0000259" key="3">
    <source>
        <dbReference type="SMART" id="SM01214"/>
    </source>
</evidence>
<dbReference type="STRING" id="93625.A0A409WFX7"/>
<feature type="transmembrane region" description="Helical" evidence="2">
    <location>
        <begin position="46"/>
        <end position="70"/>
    </location>
</feature>
<protein>
    <submittedName>
        <fullName evidence="6">Uncharacterized protein</fullName>
    </submittedName>
</protein>
<dbReference type="SMART" id="SM01216">
    <property type="entry name" value="Fmp27_WPPW"/>
    <property type="match status" value="1"/>
</dbReference>
<keyword evidence="2" id="KW-1133">Transmembrane helix</keyword>
<dbReference type="Proteomes" id="UP000283269">
    <property type="component" value="Unassembled WGS sequence"/>
</dbReference>
<dbReference type="InterPro" id="IPR045167">
    <property type="entry name" value="Hobbit"/>
</dbReference>
<reference evidence="6 7" key="1">
    <citation type="journal article" date="2018" name="Evol. Lett.">
        <title>Horizontal gene cluster transfer increased hallucinogenic mushroom diversity.</title>
        <authorList>
            <person name="Reynolds H.T."/>
            <person name="Vijayakumar V."/>
            <person name="Gluck-Thaler E."/>
            <person name="Korotkin H.B."/>
            <person name="Matheny P.B."/>
            <person name="Slot J.C."/>
        </authorList>
    </citation>
    <scope>NUCLEOTIDE SEQUENCE [LARGE SCALE GENOMIC DNA]</scope>
    <source>
        <strain evidence="6 7">2631</strain>
    </source>
</reference>
<organism evidence="6 7">
    <name type="scientific">Psilocybe cyanescens</name>
    <dbReference type="NCBI Taxonomy" id="93625"/>
    <lineage>
        <taxon>Eukaryota</taxon>
        <taxon>Fungi</taxon>
        <taxon>Dikarya</taxon>
        <taxon>Basidiomycota</taxon>
        <taxon>Agaricomycotina</taxon>
        <taxon>Agaricomycetes</taxon>
        <taxon>Agaricomycetidae</taxon>
        <taxon>Agaricales</taxon>
        <taxon>Agaricineae</taxon>
        <taxon>Strophariaceae</taxon>
        <taxon>Psilocybe</taxon>
    </lineage>
</organism>
<accession>A0A409WFX7</accession>
<comment type="caution">
    <text evidence="6">The sequence shown here is derived from an EMBL/GenBank/DDBJ whole genome shotgun (WGS) entry which is preliminary data.</text>
</comment>
<feature type="compositionally biased region" description="Polar residues" evidence="1">
    <location>
        <begin position="2911"/>
        <end position="2920"/>
    </location>
</feature>
<sequence length="2936" mass="328498">MFFVGSLNTAISFATDMSLSGIFRPIVALVSFLFLSTANNSWSTSIAVWLVRIVTFSLILRTYLIPWLLARMSDHIRIRSISLRSIRGIYFRTGARIWRIDRVSYAFTSVQGSRRLAIKIDRPSLHIAKDDEDDVKPKPAKRRHTRNLTFADLNPSPLARYAWKLLSEIKNFLEPYLRPLIRTYVVACIRIAIQWLPKLTQALSFDVHSVLITFAEVPGAKIVAEEISLNAALALTYLEQLPQPIKIKESRTRPDKYPAYGMGVWKKRMAESFQRSLDKALGESRGTATLSLKISNILGSIPRSSEHDSLSVPFLISPGVIDLGVSAKFNPREGALDTHSLKIFFKMANCSAKVDLLNLLLDKVLPKKSQQITIIPPPLLSPMSAYGRTFLGTPISPGTQQSTGLPSPTPSFASSFFSPTSMFSPSGMMSTKPSLLSQNSAHPLSPRSLKSPSSPFFQAISASMRPRRRFLMQPPMKLKDFKDRSKLLVLHSIHISVASISLSVLSEAKSGPYKALIEDIAVDLSLSDPSTNLLHKTHLGSRAKNDVYDSDAYSLRLRLRQITLERESRHHIMPLARWGLFELQILAFQWPAPFLSPIPFIGNDANSPFLGIHIKLSDMYISDRIQDLKRLLDLVPSSQQENETNEPQTSTPTVIPQTFPIPRLALSVDCGPITGRIIYDTDNGAKHRAIELRSDGFVICLNSGYHHPTPSIKRTLPAASSVQPLHWKAVLFLHLEPMLVRVRSKHDFVGVGHPGRSASDENFLDDPPLASIGVVEINGSANAIAQLDGATESIPVIDKSSIIVDISSGFENISVELWHPVSVDAVLRVLSLAPPKQQRRPQALSQHARFMSLPTGLSARLAVARFVLFITGPDISPDDTMDLSRGFALRASPSLEYCSLRPNQDHWFDDPRRSKKRTLLWLPSESVTDALVAAKSFSRFGDRSGFIKMRTNDFVLRAAVATLYEPDEPAIVGREDLSDRTQDLLRVDNTLVDICLSCKASTDRLEFTDTCDISVQIPLIRVDFQLVHAYSILLGLQTIRIINPPSPPKLSDTVLDDVGQARPEVILSIQANITAVRAHVTLPSQKLILRMDGLSGHMNPKGPPRLKWTRAVVYVPLLPQSNRWEEVTKSKWDEFMALQAWEIAFTQLAGSLCVSVDGDSARLRIPHGFVLADLIKDASVSFKAIKHMAHMASAGCYSEMPSPEPEGPKSVPHLTIRLGSFCVEAQDDPFETKLGLIWQTGAEAVKQRIDREEAFKAKVAAVLSAEPELSSNITVVAEPEHEYQFNAKHSVSIEEARARLDDVHALDWTLRLERARKRRSKEENTILHALFGASIPVAPDSLLEFMKLPEISSDPPLLRAVLQNLCLTISPPTFSLDSLPDALYNLGSGIPRDTKYSLLVPLHIHFTLTSLHVTLRDYPLPLLSISDQSFSSISWTFDTDFIIGEEMGTELSVDWVPCPIIEPHQARHGEAPFLILVPKTIMPVKTYAAPIIKITTLDPTILSWGVSYGPAIQDLMRIVETLSSSPRDSSPAMRLVFHWTAKISFRGDVRLYIKGSRDPYNVFETGAGFVLCWQGSPEIRVGYENPQQELIQVTSDGMLIAIPNFNNGLSPQKGSLNIKKPFEKVCARLSSGVRYGIGFVLERSCGPDCPYCEGSPFHRKCRYFSFRPHFDVKLEIKPSPPSFKARNDSYNGFRSDFIHLSVSLASSIKTKAHQGNPKPSNLYLTPKVFAHFWSWCSLFDGALTLPIRQGNYHPSRPISPKLGRHLATLKYKISLPCLYFLHGYIDDARESEHRPRRFYLAPLTRFPIAWVDGITPWVGLKGKVDEFQADLHQRDEESIVPGPIPNTTRIVRKKPFYAAEVIMKGIELRAMLAIFSEPMKQNADMTAPPQRSNYRKHTDLPVTLPSSIWYDLDDFVELNWSLPEDLPLLHLLPLAGCPHFTYFKRNEALSGSPQTSKFGSEHSHICLLGKEPSVPKTQIALANARAVELRKLVDKKPEEKGPKAPNTRSVMKMVALLEEYVNILKEVEIKPESAREKVAQSYHMPADIVSSDEWAEFDNVYQIHCPSISMDSAVRDIMMQYYYCSRDRRGFEYHMATRAVKFIRDQANAVSVVENEDESIKSPTNTAQLAALALRKILMGDNNIKTSVDIILEKNAQPPGEVEPLTGWTEDVSLRKSHCCLLLKPQIILRGEGPADTCIVAAAQAKLQSFAIMDPLNMDDPISGKIMSRNYTSLTGLQAFSPTDARSTANGSVPLEVLVDLRCETDAFERLVPQTEATFHYDKFNRLRLRNNITSIISKADSHSATVNDSHLQNQTDLIRVHIPRFTVSANSEHLNAISNIVTKLLLFSDPAHKTRLDKLETLIFTYDFTDLSSASNVVSSLQGRLRSALEMQRLTSRNVHRVEDEDARLGMLQLKAHIFLLSEELNLLFDTIKMAQDRYDDQADQKSALLLHASSSEISWRMLDSRRNLLSKLVVADINFHWLSRQDSSTVNNLTIGNLTAFDGSRYALWAEILSKYDEPPNHPLLKRGLFLSASWIILAPVGGITIYETFELSFHPLRLQLDAKVGRRIMEYIWPDRGDRQTPTEEPQDRHKNQQSSVVITVKSPTTGRSSVDSPRGLHTPKLSVDSFSKPGAPILRKLGSSRSFTDLRSSAKEDTLLSLPAFSNPQGFLSPPAFLKRTHSTDSVNFATMLDASATPGLHDSFDTEAAEFDRKVKAAGDAQVMKSRSSQKSFVLVRISSLHLLLSVVKEGSFECHDAKIKTRELEYRNQTWSFEELVNQFIPSNMSWRGWVKMAFHQPLVPVLPVARELLSKTRWTASKASNQPHDNPLRLLHPKIFATDDDRRLTMMQTDTLKKPEGSSKSVWRNALRNNKEPPSFTSLPLTAEPESMEPEETDDLEPASGRKRVKSLFSSKNSRQVSKPRAPAKVRNQACSS</sequence>
<evidence type="ECO:0000256" key="1">
    <source>
        <dbReference type="SAM" id="MobiDB-lite"/>
    </source>
</evidence>
<dbReference type="InParanoid" id="A0A409WFX7"/>
<gene>
    <name evidence="6" type="ORF">CVT25_010997</name>
</gene>
<keyword evidence="2" id="KW-0812">Transmembrane</keyword>
<name>A0A409WFX7_PSICY</name>
<evidence type="ECO:0000256" key="2">
    <source>
        <dbReference type="SAM" id="Phobius"/>
    </source>
</evidence>
<dbReference type="SMART" id="SM01215">
    <property type="entry name" value="Fmp27_SW"/>
    <property type="match status" value="1"/>
</dbReference>
<evidence type="ECO:0000313" key="6">
    <source>
        <dbReference type="EMBL" id="PPQ77415.1"/>
    </source>
</evidence>
<dbReference type="EMBL" id="NHYD01003440">
    <property type="protein sequence ID" value="PPQ77415.1"/>
    <property type="molecule type" value="Genomic_DNA"/>
</dbReference>
<dbReference type="SMART" id="SM01214">
    <property type="entry name" value="Fmp27_GFWDK"/>
    <property type="match status" value="1"/>
</dbReference>
<evidence type="ECO:0000313" key="7">
    <source>
        <dbReference type="Proteomes" id="UP000283269"/>
    </source>
</evidence>
<keyword evidence="2" id="KW-0472">Membrane</keyword>
<feature type="region of interest" description="Disordered" evidence="1">
    <location>
        <begin position="2852"/>
        <end position="2936"/>
    </location>
</feature>
<feature type="domain" description="FMP27/BLTP2/Hobbit GFWDK motif-containing RBG unit" evidence="3">
    <location>
        <begin position="1417"/>
        <end position="1562"/>
    </location>
</feature>
<evidence type="ECO:0000259" key="5">
    <source>
        <dbReference type="SMART" id="SM01216"/>
    </source>
</evidence>